<dbReference type="Pfam" id="PF26571">
    <property type="entry name" value="VldE"/>
    <property type="match status" value="1"/>
</dbReference>
<dbReference type="RefSeq" id="WP_241038488.1">
    <property type="nucleotide sequence ID" value="NZ_BAAAJF010000012.1"/>
</dbReference>
<dbReference type="Proteomes" id="UP001299970">
    <property type="component" value="Unassembled WGS sequence"/>
</dbReference>
<dbReference type="EMBL" id="JAKXMK010000016">
    <property type="protein sequence ID" value="MCH6167906.1"/>
    <property type="molecule type" value="Genomic_DNA"/>
</dbReference>
<dbReference type="InterPro" id="IPR023346">
    <property type="entry name" value="Lysozyme-like_dom_sf"/>
</dbReference>
<comment type="caution">
    <text evidence="3">The sequence shown here is derived from an EMBL/GenBank/DDBJ whole genome shotgun (WGS) entry which is preliminary data.</text>
</comment>
<dbReference type="SUPFAM" id="SSF53955">
    <property type="entry name" value="Lysozyme-like"/>
    <property type="match status" value="1"/>
</dbReference>
<keyword evidence="1" id="KW-0732">Signal</keyword>
<evidence type="ECO:0000313" key="4">
    <source>
        <dbReference type="Proteomes" id="UP001299970"/>
    </source>
</evidence>
<sequence length="378" mass="39913">MSRSSRVRGRATPVLAAVAGLLLLGATPAPVPPSVSGVAVERVPALARESLPLITELTTTQCPELPPLWVVAQVQAESGWDQALESERSGGPAGLYQFSRGNWEAAGGQAWRSDPPHPDDQVLTAQEHLRIAVPWVCANLRAVTAHLKSTGKQTDPLDAMLVCHIAGCGRVTDSATGVPAAGEAGCGERCAQVVRRYIAAVHSNLERFAAPPPPASAPVPAPAAAPAAWTGGATACRPPDPTGDGCLTGATRHGLEAAAAAFGSWSGGPLIRSAGCWDKHAWNPRSDHSRGRACDLFPTTAGTFPKGAELDNGWQVANWFRANAEPLRVKYLIWQGRYWDPSVKDDGGWGRRYTGGGVYDVRDATGGHFDHVHVSFRE</sequence>
<keyword evidence="4" id="KW-1185">Reference proteome</keyword>
<dbReference type="InterPro" id="IPR058593">
    <property type="entry name" value="ARB_07466-like_C"/>
</dbReference>
<evidence type="ECO:0000259" key="2">
    <source>
        <dbReference type="Pfam" id="PF26571"/>
    </source>
</evidence>
<gene>
    <name evidence="3" type="ORF">MMF94_19645</name>
</gene>
<evidence type="ECO:0000256" key="1">
    <source>
        <dbReference type="SAM" id="SignalP"/>
    </source>
</evidence>
<proteinExistence type="predicted"/>
<accession>A0ABS9TH97</accession>
<evidence type="ECO:0000313" key="3">
    <source>
        <dbReference type="EMBL" id="MCH6167906.1"/>
    </source>
</evidence>
<feature type="chain" id="PRO_5047410302" description="ARB-07466-like C-terminal domain-containing protein" evidence="1">
    <location>
        <begin position="17"/>
        <end position="378"/>
    </location>
</feature>
<feature type="signal peptide" evidence="1">
    <location>
        <begin position="1"/>
        <end position="16"/>
    </location>
</feature>
<dbReference type="Gene3D" id="1.10.530.10">
    <property type="match status" value="1"/>
</dbReference>
<name>A0ABS9TH97_9PSEU</name>
<reference evidence="3 4" key="1">
    <citation type="submission" date="2022-03" db="EMBL/GenBank/DDBJ databases">
        <title>Pseudonocardia alaer sp. nov., a novel actinomycete isolated from reed forest soil.</title>
        <authorList>
            <person name="Wang L."/>
        </authorList>
    </citation>
    <scope>NUCLEOTIDE SEQUENCE [LARGE SCALE GENOMIC DNA]</scope>
    <source>
        <strain evidence="3 4">Y-16303</strain>
    </source>
</reference>
<protein>
    <recommendedName>
        <fullName evidence="2">ARB-07466-like C-terminal domain-containing protein</fullName>
    </recommendedName>
</protein>
<organism evidence="3 4">
    <name type="scientific">Pseudonocardia alaniniphila</name>
    <dbReference type="NCBI Taxonomy" id="75291"/>
    <lineage>
        <taxon>Bacteria</taxon>
        <taxon>Bacillati</taxon>
        <taxon>Actinomycetota</taxon>
        <taxon>Actinomycetes</taxon>
        <taxon>Pseudonocardiales</taxon>
        <taxon>Pseudonocardiaceae</taxon>
        <taxon>Pseudonocardia</taxon>
    </lineage>
</organism>
<feature type="domain" description="ARB-07466-like C-terminal" evidence="2">
    <location>
        <begin position="247"/>
        <end position="357"/>
    </location>
</feature>